<gene>
    <name evidence="2" type="ORF">CVT26_009218</name>
</gene>
<dbReference type="OrthoDB" id="2755811at2759"/>
<dbReference type="AlphaFoldDB" id="A0A409WCD4"/>
<keyword evidence="3" id="KW-1185">Reference proteome</keyword>
<evidence type="ECO:0000313" key="3">
    <source>
        <dbReference type="Proteomes" id="UP000284706"/>
    </source>
</evidence>
<feature type="region of interest" description="Disordered" evidence="1">
    <location>
        <begin position="295"/>
        <end position="314"/>
    </location>
</feature>
<sequence length="642" mass="69669">MTRPAVAAVIVGMDKALLDMVLPVVLGKGERPTRTKKNHHPGQIIIDNSVQRQKATAEAAAQTAKVFQQQQVAALEDDAQARQASWEAQKTRPDLRLQEAVAAAAAQEMENDISEDITMEDGEIEADAYLECDEGGDSEFADSEMPPDSAIESESCPSEGISGTWEGEEGEEGEEEGEYEGDDGEWQDDKSERESEGEEAYLVRQKGKSAPKPKAERGDFRIAVGAYRQVPGPAISQPGKKRKSDDTEVAVGSTAANGTNLKGPSVDSAKRSKPSEPGGLLASYKLKAALAKKKNAKKLSEDQSAKEEDDAITVDGEFDQEEGADALSAARAAKLTTVKIQNGSKAANIKVTEVKLVGNGRIKSDKFHVSSLPFPVESRQACHNRWQKVFRATLISWAGCIEDPFGAISKLDKETALQMWDSVFPDIVLEDKERQGLPPKLVYLASNILIDWRNSIGKNVVRIVNESLCDCDLEAAQIAAFVKEALDPNKWPFIYASPEGETAAMKGAFKSDYFLEIYAIHLKKTTGAVASFTYGPQSGGLGLCVAAIERGLSHWKAGIDKSFKLDKNNAKKPASTFAEQLWGLSARGWTQAAMRLSPEKWGEIHEGAVVYGRGDVVDDESEQTVDEVAEVTSRSLIELCTV</sequence>
<proteinExistence type="predicted"/>
<dbReference type="Proteomes" id="UP000284706">
    <property type="component" value="Unassembled WGS sequence"/>
</dbReference>
<comment type="caution">
    <text evidence="2">The sequence shown here is derived from an EMBL/GenBank/DDBJ whole genome shotgun (WGS) entry which is preliminary data.</text>
</comment>
<feature type="compositionally biased region" description="Acidic residues" evidence="1">
    <location>
        <begin position="166"/>
        <end position="186"/>
    </location>
</feature>
<feature type="region of interest" description="Disordered" evidence="1">
    <location>
        <begin position="134"/>
        <end position="280"/>
    </location>
</feature>
<organism evidence="2 3">
    <name type="scientific">Gymnopilus dilepis</name>
    <dbReference type="NCBI Taxonomy" id="231916"/>
    <lineage>
        <taxon>Eukaryota</taxon>
        <taxon>Fungi</taxon>
        <taxon>Dikarya</taxon>
        <taxon>Basidiomycota</taxon>
        <taxon>Agaricomycotina</taxon>
        <taxon>Agaricomycetes</taxon>
        <taxon>Agaricomycetidae</taxon>
        <taxon>Agaricales</taxon>
        <taxon>Agaricineae</taxon>
        <taxon>Hymenogastraceae</taxon>
        <taxon>Gymnopilus</taxon>
    </lineage>
</organism>
<reference evidence="2 3" key="1">
    <citation type="journal article" date="2018" name="Evol. Lett.">
        <title>Horizontal gene cluster transfer increased hallucinogenic mushroom diversity.</title>
        <authorList>
            <person name="Reynolds H.T."/>
            <person name="Vijayakumar V."/>
            <person name="Gluck-Thaler E."/>
            <person name="Korotkin H.B."/>
            <person name="Matheny P.B."/>
            <person name="Slot J.C."/>
        </authorList>
    </citation>
    <scope>NUCLEOTIDE SEQUENCE [LARGE SCALE GENOMIC DNA]</scope>
    <source>
        <strain evidence="2 3">SRW20</strain>
    </source>
</reference>
<protein>
    <submittedName>
        <fullName evidence="2">Uncharacterized protein</fullName>
    </submittedName>
</protein>
<evidence type="ECO:0000256" key="1">
    <source>
        <dbReference type="SAM" id="MobiDB-lite"/>
    </source>
</evidence>
<accession>A0A409WCD4</accession>
<dbReference type="EMBL" id="NHYE01005190">
    <property type="protein sequence ID" value="PPQ76158.1"/>
    <property type="molecule type" value="Genomic_DNA"/>
</dbReference>
<dbReference type="InParanoid" id="A0A409WCD4"/>
<name>A0A409WCD4_9AGAR</name>
<evidence type="ECO:0000313" key="2">
    <source>
        <dbReference type="EMBL" id="PPQ76158.1"/>
    </source>
</evidence>